<protein>
    <recommendedName>
        <fullName evidence="1">F-box domain-containing protein</fullName>
    </recommendedName>
</protein>
<evidence type="ECO:0000313" key="2">
    <source>
        <dbReference type="EMBL" id="CEP10568.1"/>
    </source>
</evidence>
<gene>
    <name evidence="2" type="primary">PARPA_04284.1 scaffold 12477</name>
</gene>
<reference evidence="2 3" key="1">
    <citation type="submission" date="2014-09" db="EMBL/GenBank/DDBJ databases">
        <authorList>
            <person name="Ellenberger Sabrina"/>
        </authorList>
    </citation>
    <scope>NUCLEOTIDE SEQUENCE [LARGE SCALE GENOMIC DNA]</scope>
    <source>
        <strain evidence="2 3">CBS 412.66</strain>
    </source>
</reference>
<dbReference type="SUPFAM" id="SSF81383">
    <property type="entry name" value="F-box domain"/>
    <property type="match status" value="1"/>
</dbReference>
<dbReference type="Gene3D" id="3.80.10.10">
    <property type="entry name" value="Ribonuclease Inhibitor"/>
    <property type="match status" value="1"/>
</dbReference>
<dbReference type="InterPro" id="IPR036047">
    <property type="entry name" value="F-box-like_dom_sf"/>
</dbReference>
<keyword evidence="3" id="KW-1185">Reference proteome</keyword>
<evidence type="ECO:0000313" key="3">
    <source>
        <dbReference type="Proteomes" id="UP000054107"/>
    </source>
</evidence>
<dbReference type="Gene3D" id="1.20.1280.50">
    <property type="match status" value="1"/>
</dbReference>
<dbReference type="SMART" id="SM00256">
    <property type="entry name" value="FBOX"/>
    <property type="match status" value="1"/>
</dbReference>
<dbReference type="InterPro" id="IPR001810">
    <property type="entry name" value="F-box_dom"/>
</dbReference>
<dbReference type="InterPro" id="IPR032675">
    <property type="entry name" value="LRR_dom_sf"/>
</dbReference>
<dbReference type="EMBL" id="LN724412">
    <property type="protein sequence ID" value="CEP10568.1"/>
    <property type="molecule type" value="Genomic_DNA"/>
</dbReference>
<evidence type="ECO:0000259" key="1">
    <source>
        <dbReference type="PROSITE" id="PS50181"/>
    </source>
</evidence>
<organism evidence="2 3">
    <name type="scientific">Parasitella parasitica</name>
    <dbReference type="NCBI Taxonomy" id="35722"/>
    <lineage>
        <taxon>Eukaryota</taxon>
        <taxon>Fungi</taxon>
        <taxon>Fungi incertae sedis</taxon>
        <taxon>Mucoromycota</taxon>
        <taxon>Mucoromycotina</taxon>
        <taxon>Mucoromycetes</taxon>
        <taxon>Mucorales</taxon>
        <taxon>Mucorineae</taxon>
        <taxon>Mucoraceae</taxon>
        <taxon>Parasitella</taxon>
    </lineage>
</organism>
<proteinExistence type="predicted"/>
<sequence length="601" mass="69636">MDKLPRELHLYILSYLNFKDKLQCSLVSQEWHNRLKHNVLYHALLFRNPDYLEQAIQFFSDKTFRLSVHRVDMSLCELPISSFIKLPLVFPRLRQLHIADFDPKFKSARRSLEEEAAIMDLFEKGVQRWEYLEEIVEKSGNYPVIMSFLKAPKPVYLTSINITYNKRHGSIGKYRHNLQTLIKLTKNAPFLKRFCARFTFMSLLDFEQLHLHCPNLNTISITTQICDISADLDRWFDNAADFDYFVPYYRANIEGVSPVKPAQHLKYLKIKVAKSFTAIRETEITAFTIDNWLRYIGQKYPNLSSLDFHKISNGLQGTQAPEKQFEESMFCVLSKLTHLESLNSNIVPFTTKVVKSMSNSAGKLNNCTLHSYKHYTVQKQLDSLQFMNQSNQLKSIQIVSNKNSSLHGPIDFVALNTFCNLTQFTLTSQIDHSQIQVSLLLSYASNLEFLALSGVCPTFDVKKTGRQRTASKLKTLQIRKFSFFRSLDWLNLNLSLKNDVLPYCPKLTRFDFSTIRAEYCDKARSDTPFLLALDFRSNLYLEKVNVNLLASKAYRINGRQEEINLCPFAVFPLFPEGIHEYPACTLIDLPHSVLLNKDIIE</sequence>
<dbReference type="PROSITE" id="PS50181">
    <property type="entry name" value="FBOX"/>
    <property type="match status" value="1"/>
</dbReference>
<feature type="domain" description="F-box" evidence="1">
    <location>
        <begin position="1"/>
        <end position="44"/>
    </location>
</feature>
<dbReference type="OrthoDB" id="2232662at2759"/>
<dbReference type="Proteomes" id="UP000054107">
    <property type="component" value="Unassembled WGS sequence"/>
</dbReference>
<dbReference type="AlphaFoldDB" id="A0A0B7N558"/>
<accession>A0A0B7N558</accession>
<dbReference type="SUPFAM" id="SSF52047">
    <property type="entry name" value="RNI-like"/>
    <property type="match status" value="1"/>
</dbReference>
<dbReference type="Pfam" id="PF12937">
    <property type="entry name" value="F-box-like"/>
    <property type="match status" value="1"/>
</dbReference>
<name>A0A0B7N558_9FUNG</name>